<evidence type="ECO:0000313" key="2">
    <source>
        <dbReference type="Proteomes" id="UP000245820"/>
    </source>
</evidence>
<proteinExistence type="predicted"/>
<sequence length="65" mass="6553">MALCGFAAAAPQAPVVDGLNGNGLARSALSAVNALAVRGNIAVVDRRSCDYVVKARMCRPPAPSA</sequence>
<dbReference type="OrthoDB" id="614750at2"/>
<keyword evidence="2" id="KW-1185">Reference proteome</keyword>
<protein>
    <submittedName>
        <fullName evidence="1">Uncharacterized protein</fullName>
    </submittedName>
</protein>
<name>A0A2S2DEH6_9BURK</name>
<dbReference type="KEGG" id="mtim:DIR46_04370"/>
<evidence type="ECO:0000313" key="1">
    <source>
        <dbReference type="EMBL" id="AWL03744.1"/>
    </source>
</evidence>
<gene>
    <name evidence="1" type="ORF">DIR46_04370</name>
</gene>
<dbReference type="AlphaFoldDB" id="A0A2S2DEH6"/>
<accession>A0A2S2DEH6</accession>
<dbReference type="Proteomes" id="UP000245820">
    <property type="component" value="Chromosome"/>
</dbReference>
<organism evidence="1 2">
    <name type="scientific">Massilia oculi</name>
    <dbReference type="NCBI Taxonomy" id="945844"/>
    <lineage>
        <taxon>Bacteria</taxon>
        <taxon>Pseudomonadati</taxon>
        <taxon>Pseudomonadota</taxon>
        <taxon>Betaproteobacteria</taxon>
        <taxon>Burkholderiales</taxon>
        <taxon>Oxalobacteraceae</taxon>
        <taxon>Telluria group</taxon>
        <taxon>Massilia</taxon>
    </lineage>
</organism>
<reference evidence="1 2" key="1">
    <citation type="submission" date="2018-05" db="EMBL/GenBank/DDBJ databases">
        <title>Complete genome sequence of Massilia oculi sp. nov. CCUG 43427T (=DSM 26321T), the type strain of M. oculi, and comparison with genome sequences of other Massilia strains.</title>
        <authorList>
            <person name="Zhu B."/>
        </authorList>
    </citation>
    <scope>NUCLEOTIDE SEQUENCE [LARGE SCALE GENOMIC DNA]</scope>
    <source>
        <strain evidence="1 2">CCUG 43427</strain>
    </source>
</reference>
<dbReference type="EMBL" id="CP029343">
    <property type="protein sequence ID" value="AWL03744.1"/>
    <property type="molecule type" value="Genomic_DNA"/>
</dbReference>